<dbReference type="KEGG" id="ahel:Q31a_05670"/>
<dbReference type="EMBL" id="CP036298">
    <property type="protein sequence ID" value="QDV22283.1"/>
    <property type="molecule type" value="Genomic_DNA"/>
</dbReference>
<dbReference type="RefSeq" id="WP_145073586.1">
    <property type="nucleotide sequence ID" value="NZ_CP036298.1"/>
</dbReference>
<dbReference type="OrthoDB" id="9810539at2"/>
<accession>A0A518G111</accession>
<proteinExistence type="predicted"/>
<feature type="compositionally biased region" description="Polar residues" evidence="1">
    <location>
        <begin position="36"/>
        <end position="48"/>
    </location>
</feature>
<gene>
    <name evidence="2" type="ORF">Q31a_05670</name>
</gene>
<reference evidence="2 3" key="1">
    <citation type="submission" date="2019-02" db="EMBL/GenBank/DDBJ databases">
        <title>Deep-cultivation of Planctomycetes and their phenomic and genomic characterization uncovers novel biology.</title>
        <authorList>
            <person name="Wiegand S."/>
            <person name="Jogler M."/>
            <person name="Boedeker C."/>
            <person name="Pinto D."/>
            <person name="Vollmers J."/>
            <person name="Rivas-Marin E."/>
            <person name="Kohn T."/>
            <person name="Peeters S.H."/>
            <person name="Heuer A."/>
            <person name="Rast P."/>
            <person name="Oberbeckmann S."/>
            <person name="Bunk B."/>
            <person name="Jeske O."/>
            <person name="Meyerdierks A."/>
            <person name="Storesund J.E."/>
            <person name="Kallscheuer N."/>
            <person name="Luecker S."/>
            <person name="Lage O.M."/>
            <person name="Pohl T."/>
            <person name="Merkel B.J."/>
            <person name="Hornburger P."/>
            <person name="Mueller R.-W."/>
            <person name="Bruemmer F."/>
            <person name="Labrenz M."/>
            <person name="Spormann A.M."/>
            <person name="Op den Camp H."/>
            <person name="Overmann J."/>
            <person name="Amann R."/>
            <person name="Jetten M.S.M."/>
            <person name="Mascher T."/>
            <person name="Medema M.H."/>
            <person name="Devos D.P."/>
            <person name="Kaster A.-K."/>
            <person name="Ovreas L."/>
            <person name="Rohde M."/>
            <person name="Galperin M.Y."/>
            <person name="Jogler C."/>
        </authorList>
    </citation>
    <scope>NUCLEOTIDE SEQUENCE [LARGE SCALE GENOMIC DNA]</scope>
    <source>
        <strain evidence="2 3">Q31a</strain>
    </source>
</reference>
<sequence length="97" mass="10491">MDSADDTSGELDITSDPFPSQPPTPGGAGQRRLPSLRSQQGQSIANPSRRSKSVRAIFSCCHVYAHIAVPPKVVTGEIKIWRVHCPRCGRLVVIPNS</sequence>
<keyword evidence="3" id="KW-1185">Reference proteome</keyword>
<organism evidence="2 3">
    <name type="scientific">Aureliella helgolandensis</name>
    <dbReference type="NCBI Taxonomy" id="2527968"/>
    <lineage>
        <taxon>Bacteria</taxon>
        <taxon>Pseudomonadati</taxon>
        <taxon>Planctomycetota</taxon>
        <taxon>Planctomycetia</taxon>
        <taxon>Pirellulales</taxon>
        <taxon>Pirellulaceae</taxon>
        <taxon>Aureliella</taxon>
    </lineage>
</organism>
<evidence type="ECO:0000256" key="1">
    <source>
        <dbReference type="SAM" id="MobiDB-lite"/>
    </source>
</evidence>
<evidence type="ECO:0000313" key="2">
    <source>
        <dbReference type="EMBL" id="QDV22283.1"/>
    </source>
</evidence>
<name>A0A518G111_9BACT</name>
<dbReference type="Proteomes" id="UP000318017">
    <property type="component" value="Chromosome"/>
</dbReference>
<dbReference type="AlphaFoldDB" id="A0A518G111"/>
<evidence type="ECO:0000313" key="3">
    <source>
        <dbReference type="Proteomes" id="UP000318017"/>
    </source>
</evidence>
<feature type="region of interest" description="Disordered" evidence="1">
    <location>
        <begin position="1"/>
        <end position="51"/>
    </location>
</feature>
<protein>
    <submittedName>
        <fullName evidence="2">Uncharacterized protein</fullName>
    </submittedName>
</protein>